<evidence type="ECO:0000313" key="6">
    <source>
        <dbReference type="Proteomes" id="UP001280121"/>
    </source>
</evidence>
<dbReference type="Gene3D" id="2.130.10.80">
    <property type="entry name" value="Galactose oxidase/kelch, beta-propeller"/>
    <property type="match status" value="1"/>
</dbReference>
<reference evidence="5" key="1">
    <citation type="journal article" date="2023" name="Plant J.">
        <title>Genome sequences and population genomics provide insights into the demographic history, inbreeding, and mutation load of two 'living fossil' tree species of Dipteronia.</title>
        <authorList>
            <person name="Feng Y."/>
            <person name="Comes H.P."/>
            <person name="Chen J."/>
            <person name="Zhu S."/>
            <person name="Lu R."/>
            <person name="Zhang X."/>
            <person name="Li P."/>
            <person name="Qiu J."/>
            <person name="Olsen K.M."/>
            <person name="Qiu Y."/>
        </authorList>
    </citation>
    <scope>NUCLEOTIDE SEQUENCE</scope>
    <source>
        <strain evidence="5">KIB01</strain>
    </source>
</reference>
<dbReference type="Pfam" id="PF09118">
    <property type="entry name" value="GO-like_E_set"/>
    <property type="match status" value="2"/>
</dbReference>
<organism evidence="5 6">
    <name type="scientific">Dipteronia dyeriana</name>
    <dbReference type="NCBI Taxonomy" id="168575"/>
    <lineage>
        <taxon>Eukaryota</taxon>
        <taxon>Viridiplantae</taxon>
        <taxon>Streptophyta</taxon>
        <taxon>Embryophyta</taxon>
        <taxon>Tracheophyta</taxon>
        <taxon>Spermatophyta</taxon>
        <taxon>Magnoliopsida</taxon>
        <taxon>eudicotyledons</taxon>
        <taxon>Gunneridae</taxon>
        <taxon>Pentapetalae</taxon>
        <taxon>rosids</taxon>
        <taxon>malvids</taxon>
        <taxon>Sapindales</taxon>
        <taxon>Sapindaceae</taxon>
        <taxon>Hippocastanoideae</taxon>
        <taxon>Acereae</taxon>
        <taxon>Dipteronia</taxon>
    </lineage>
</organism>
<sequence length="587" mass="65756">MPLARIMGDMIMLPNGNVLIINGASAGVAGWEIGRNPVLNPVLYLPDDKIGSRFESQNPATIPRMYHSTAVLLRDGRVLVGGSNPHKRYNFTGVFFPTELSLEAFSPAYLDPENSALRPKIVLPASQTQLKYKQKLEVRFRVAAGNVTPDKLSVKMVVPSFTTHSFSMNQRLLVLGSEKVAGLGKDTYTVQVTTPGSGCDVLKLDNGFVDKRWFQWIEKGNDIWVKVRSRRQSYEDIYKLNYSPRAGSHQLKNIEEGKQHHVRCGKRRPSHQCSLNGKLVLDKRTEVLRKSFKEVNSSSSSDSSLEDGAKTGLLSDDEPHSGDRLHLELSGSIKSKEESSSGSLEEVRNEKIWPLREGKDSNNERGNVNSGQMDAIETEGQVEKDLSEGWILEDEIAKVIELKKDLWDFILFLQHIFTAPWCVGGNFNMVLSLSERIGVSVNLGSIRSFKSFIVQANIIDIPLHGMSYTLSNNRERETWARLDSFLLSPIILLWYNQTLEVKFKVASTVALDKLSLTMVAPSFMTHSFSMNHKLLVLGSEKVFGKENDTYAIQVTTPGSRNLAPLGYYLLFLVHQDIPSEGIWVNLQ</sequence>
<dbReference type="SUPFAM" id="SSF50965">
    <property type="entry name" value="Galactose oxidase, central domain"/>
    <property type="match status" value="1"/>
</dbReference>
<dbReference type="SUPFAM" id="SSF56219">
    <property type="entry name" value="DNase I-like"/>
    <property type="match status" value="1"/>
</dbReference>
<dbReference type="InterPro" id="IPR015202">
    <property type="entry name" value="GO-like_E_set"/>
</dbReference>
<dbReference type="SUPFAM" id="SSF81296">
    <property type="entry name" value="E set domains"/>
    <property type="match status" value="2"/>
</dbReference>
<dbReference type="PANTHER" id="PTHR32208:SF62">
    <property type="entry name" value="OXIDASE, PUTATIVE, EXPRESSED-RELATED"/>
    <property type="match status" value="1"/>
</dbReference>
<protein>
    <recommendedName>
        <fullName evidence="7">Galactose oxidase-like Early set domain-containing protein</fullName>
    </recommendedName>
</protein>
<dbReference type="Gene3D" id="2.60.40.10">
    <property type="entry name" value="Immunoglobulins"/>
    <property type="match status" value="2"/>
</dbReference>
<dbReference type="InterPro" id="IPR013783">
    <property type="entry name" value="Ig-like_fold"/>
</dbReference>
<feature type="compositionally biased region" description="Basic and acidic residues" evidence="2">
    <location>
        <begin position="317"/>
        <end position="327"/>
    </location>
</feature>
<evidence type="ECO:0000256" key="2">
    <source>
        <dbReference type="SAM" id="MobiDB-lite"/>
    </source>
</evidence>
<dbReference type="InterPro" id="IPR009880">
    <property type="entry name" value="Glyoxal_oxidase_N"/>
</dbReference>
<dbReference type="InterPro" id="IPR036691">
    <property type="entry name" value="Endo/exonu/phosph_ase_sf"/>
</dbReference>
<dbReference type="InterPro" id="IPR011043">
    <property type="entry name" value="Gal_Oxase/kelch_b-propeller"/>
</dbReference>
<comment type="caution">
    <text evidence="5">The sequence shown here is derived from an EMBL/GenBank/DDBJ whole genome shotgun (WGS) entry which is preliminary data.</text>
</comment>
<evidence type="ECO:0008006" key="7">
    <source>
        <dbReference type="Google" id="ProtNLM"/>
    </source>
</evidence>
<feature type="domain" description="Galactose oxidase-like Early set" evidence="4">
    <location>
        <begin position="118"/>
        <end position="197"/>
    </location>
</feature>
<evidence type="ECO:0000256" key="1">
    <source>
        <dbReference type="ARBA" id="ARBA00022729"/>
    </source>
</evidence>
<feature type="domain" description="Galactose oxidase-like Early set" evidence="4">
    <location>
        <begin position="495"/>
        <end position="585"/>
    </location>
</feature>
<accession>A0AAD9XJY4</accession>
<name>A0AAD9XJY4_9ROSI</name>
<evidence type="ECO:0000259" key="3">
    <source>
        <dbReference type="Pfam" id="PF07250"/>
    </source>
</evidence>
<proteinExistence type="predicted"/>
<dbReference type="AlphaFoldDB" id="A0AAD9XJY4"/>
<dbReference type="InterPro" id="IPR014756">
    <property type="entry name" value="Ig_E-set"/>
</dbReference>
<evidence type="ECO:0000259" key="4">
    <source>
        <dbReference type="Pfam" id="PF09118"/>
    </source>
</evidence>
<gene>
    <name evidence="5" type="ORF">Ddye_007198</name>
</gene>
<feature type="domain" description="Glyoxal oxidase N-terminal" evidence="3">
    <location>
        <begin position="1"/>
        <end position="109"/>
    </location>
</feature>
<keyword evidence="1" id="KW-0732">Signal</keyword>
<dbReference type="InterPro" id="IPR037293">
    <property type="entry name" value="Gal_Oxidase_central_sf"/>
</dbReference>
<dbReference type="EMBL" id="JANJYI010000002">
    <property type="protein sequence ID" value="KAK2660665.1"/>
    <property type="molecule type" value="Genomic_DNA"/>
</dbReference>
<feature type="region of interest" description="Disordered" evidence="2">
    <location>
        <begin position="292"/>
        <end position="348"/>
    </location>
</feature>
<dbReference type="Proteomes" id="UP001280121">
    <property type="component" value="Unassembled WGS sequence"/>
</dbReference>
<dbReference type="Pfam" id="PF07250">
    <property type="entry name" value="Glyoxal_oxid_N"/>
    <property type="match status" value="1"/>
</dbReference>
<keyword evidence="6" id="KW-1185">Reference proteome</keyword>
<evidence type="ECO:0000313" key="5">
    <source>
        <dbReference type="EMBL" id="KAK2660665.1"/>
    </source>
</evidence>
<dbReference type="PANTHER" id="PTHR32208">
    <property type="entry name" value="SECRETED PROTEIN-RELATED"/>
    <property type="match status" value="1"/>
</dbReference>
<dbReference type="CDD" id="cd02851">
    <property type="entry name" value="E_set_GO_C"/>
    <property type="match status" value="1"/>
</dbReference>
<feature type="compositionally biased region" description="Basic and acidic residues" evidence="2">
    <location>
        <begin position="334"/>
        <end position="348"/>
    </location>
</feature>